<dbReference type="EMBL" id="JAXUIC010000001">
    <property type="protein sequence ID" value="KAK4605723.1"/>
    <property type="molecule type" value="Genomic_DNA"/>
</dbReference>
<evidence type="ECO:0000313" key="3">
    <source>
        <dbReference type="Proteomes" id="UP001324115"/>
    </source>
</evidence>
<sequence length="116" mass="13010">MDVVVPSTEERESFIAHGLLKKKKKNSNSESEADLEQERTFQLTKKVSAEKERDQTIQSQLDYYSKRQKFQKNNATDKADVSAPPKSNGLQNSPAGSKMDKYWLLGTKTLPVGCGT</sequence>
<dbReference type="PANTHER" id="PTHR35770:SF1">
    <property type="entry name" value="U2 SMALL NUCLEAR RIBONUCLEOPROTEIN AUXILIARY FACTOR-LIKE PROTEIN"/>
    <property type="match status" value="1"/>
</dbReference>
<dbReference type="PANTHER" id="PTHR35770">
    <property type="entry name" value="U2 SMALL NUCLEAR RIBONUCLEOPROTEIN AUXILIARY FACTOR-LIKE PROTEIN"/>
    <property type="match status" value="1"/>
</dbReference>
<reference evidence="2 3" key="1">
    <citation type="journal article" date="2023" name="G3 (Bethesda)">
        <title>A haplotype-resolved chromosome-scale genome for Quercus rubra L. provides insights into the genetics of adaptive traits for red oak species.</title>
        <authorList>
            <person name="Kapoor B."/>
            <person name="Jenkins J."/>
            <person name="Schmutz J."/>
            <person name="Zhebentyayeva T."/>
            <person name="Kuelheim C."/>
            <person name="Coggeshall M."/>
            <person name="Heim C."/>
            <person name="Lasky J.R."/>
            <person name="Leites L."/>
            <person name="Islam-Faridi N."/>
            <person name="Romero-Severson J."/>
            <person name="DeLeo V.L."/>
            <person name="Lucas S.M."/>
            <person name="Lazic D."/>
            <person name="Gailing O."/>
            <person name="Carlson J."/>
            <person name="Staton M."/>
        </authorList>
    </citation>
    <scope>NUCLEOTIDE SEQUENCE [LARGE SCALE GENOMIC DNA]</scope>
    <source>
        <strain evidence="2">Pseudo-F2</strain>
    </source>
</reference>
<accession>A0AAN7J5D4</accession>
<organism evidence="2 3">
    <name type="scientific">Quercus rubra</name>
    <name type="common">Northern red oak</name>
    <name type="synonym">Quercus borealis</name>
    <dbReference type="NCBI Taxonomy" id="3512"/>
    <lineage>
        <taxon>Eukaryota</taxon>
        <taxon>Viridiplantae</taxon>
        <taxon>Streptophyta</taxon>
        <taxon>Embryophyta</taxon>
        <taxon>Tracheophyta</taxon>
        <taxon>Spermatophyta</taxon>
        <taxon>Magnoliopsida</taxon>
        <taxon>eudicotyledons</taxon>
        <taxon>Gunneridae</taxon>
        <taxon>Pentapetalae</taxon>
        <taxon>rosids</taxon>
        <taxon>fabids</taxon>
        <taxon>Fagales</taxon>
        <taxon>Fagaceae</taxon>
        <taxon>Quercus</taxon>
    </lineage>
</organism>
<dbReference type="AlphaFoldDB" id="A0AAN7J5D4"/>
<feature type="region of interest" description="Disordered" evidence="1">
    <location>
        <begin position="16"/>
        <end position="38"/>
    </location>
</feature>
<evidence type="ECO:0000256" key="1">
    <source>
        <dbReference type="SAM" id="MobiDB-lite"/>
    </source>
</evidence>
<proteinExistence type="predicted"/>
<name>A0AAN7J5D4_QUERU</name>
<gene>
    <name evidence="2" type="ORF">RGQ29_000142</name>
</gene>
<protein>
    <submittedName>
        <fullName evidence="2">Uncharacterized protein</fullName>
    </submittedName>
</protein>
<feature type="region of interest" description="Disordered" evidence="1">
    <location>
        <begin position="68"/>
        <end position="98"/>
    </location>
</feature>
<comment type="caution">
    <text evidence="2">The sequence shown here is derived from an EMBL/GenBank/DDBJ whole genome shotgun (WGS) entry which is preliminary data.</text>
</comment>
<dbReference type="Proteomes" id="UP001324115">
    <property type="component" value="Unassembled WGS sequence"/>
</dbReference>
<keyword evidence="3" id="KW-1185">Reference proteome</keyword>
<evidence type="ECO:0000313" key="2">
    <source>
        <dbReference type="EMBL" id="KAK4605723.1"/>
    </source>
</evidence>